<dbReference type="PANTHER" id="PTHR31839:SF2">
    <property type="entry name" value="DEHYDRATION-RESPONSIVE ELEMENT-BINDING PROTEIN 1D"/>
    <property type="match status" value="1"/>
</dbReference>
<keyword evidence="11" id="KW-1185">Reference proteome</keyword>
<dbReference type="InterPro" id="IPR016177">
    <property type="entry name" value="DNA-bd_dom_sf"/>
</dbReference>
<feature type="region of interest" description="Disordered" evidence="8">
    <location>
        <begin position="348"/>
        <end position="397"/>
    </location>
</feature>
<evidence type="ECO:0000259" key="9">
    <source>
        <dbReference type="PROSITE" id="PS51032"/>
    </source>
</evidence>
<evidence type="ECO:0000256" key="7">
    <source>
        <dbReference type="ARBA" id="ARBA00024343"/>
    </source>
</evidence>
<evidence type="ECO:0000256" key="4">
    <source>
        <dbReference type="ARBA" id="ARBA00023159"/>
    </source>
</evidence>
<comment type="similarity">
    <text evidence="7">Belongs to the AP2/ERF transcription factor family. ERF subfamily.</text>
</comment>
<keyword evidence="4" id="KW-0010">Activator</keyword>
<proteinExistence type="inferred from homology"/>
<feature type="region of interest" description="Disordered" evidence="8">
    <location>
        <begin position="227"/>
        <end position="258"/>
    </location>
</feature>
<keyword evidence="3" id="KW-0238">DNA-binding</keyword>
<dbReference type="PANTHER" id="PTHR31839">
    <property type="entry name" value="DEHYDRATION-RESPONSIVE ELEMENT-BINDING PROTEIN 1D"/>
    <property type="match status" value="1"/>
</dbReference>
<keyword evidence="6" id="KW-0539">Nucleus</keyword>
<keyword evidence="5" id="KW-0804">Transcription</keyword>
<gene>
    <name evidence="10" type="ORF">CSSPTR1EN2_LOCUS12253</name>
</gene>
<organism evidence="10 11">
    <name type="scientific">Sphagnum troendelagicum</name>
    <dbReference type="NCBI Taxonomy" id="128251"/>
    <lineage>
        <taxon>Eukaryota</taxon>
        <taxon>Viridiplantae</taxon>
        <taxon>Streptophyta</taxon>
        <taxon>Embryophyta</taxon>
        <taxon>Bryophyta</taxon>
        <taxon>Sphagnophytina</taxon>
        <taxon>Sphagnopsida</taxon>
        <taxon>Sphagnales</taxon>
        <taxon>Sphagnaceae</taxon>
        <taxon>Sphagnum</taxon>
    </lineage>
</organism>
<dbReference type="Proteomes" id="UP001497512">
    <property type="component" value="Chromosome 2"/>
</dbReference>
<evidence type="ECO:0000313" key="10">
    <source>
        <dbReference type="EMBL" id="CAK9214481.1"/>
    </source>
</evidence>
<sequence>MESVSTSMRDSLRQFQFLSDLKNSCEHAVQEFYIAVKLRALKSSLLGVPLLPRRNGRFSSVVNGIKTWPRRASRGSREQSSPNAQPTSSLARRYRHCRSFPAPGLTFASFNVTQSPSKYSPDILKASRPTSLLGDGEEALPVGTLPASQNKTSPNIVVSSDYDKFLNDVMPDLHDFVRKEELDMYMKEGIQELQQRSKCCSAPEMQQGDAWVEDLPEFVGILTSSYTTSETEQEGAGDSSVATQSENETASSSAASEEPVGVQRFHRRFRGIRLKDNKWISEIRPSCAKRTVWLGTYATEEEAARAFDAGIFYYRKSNIPYNFSDSPEVLPEVNQGPQEVSAKFVKTEARRNAQRARPSPDSSHQLLTTAVQEQASSSSVSSRQWFRGCRGRKSYSQ</sequence>
<evidence type="ECO:0000256" key="3">
    <source>
        <dbReference type="ARBA" id="ARBA00023125"/>
    </source>
</evidence>
<dbReference type="SMART" id="SM00380">
    <property type="entry name" value="AP2"/>
    <property type="match status" value="1"/>
</dbReference>
<dbReference type="InterPro" id="IPR045277">
    <property type="entry name" value="DRE1A-I"/>
</dbReference>
<keyword evidence="2" id="KW-0805">Transcription regulation</keyword>
<feature type="compositionally biased region" description="Low complexity" evidence="8">
    <location>
        <begin position="242"/>
        <end position="258"/>
    </location>
</feature>
<dbReference type="Gene3D" id="3.30.730.10">
    <property type="entry name" value="AP2/ERF domain"/>
    <property type="match status" value="1"/>
</dbReference>
<dbReference type="InterPro" id="IPR001471">
    <property type="entry name" value="AP2/ERF_dom"/>
</dbReference>
<accession>A0ABP0U7Q5</accession>
<feature type="compositionally biased region" description="Polar residues" evidence="8">
    <location>
        <begin position="78"/>
        <end position="90"/>
    </location>
</feature>
<dbReference type="CDD" id="cd00018">
    <property type="entry name" value="AP2"/>
    <property type="match status" value="1"/>
</dbReference>
<feature type="compositionally biased region" description="Polar residues" evidence="8">
    <location>
        <begin position="360"/>
        <end position="375"/>
    </location>
</feature>
<evidence type="ECO:0000256" key="6">
    <source>
        <dbReference type="ARBA" id="ARBA00023242"/>
    </source>
</evidence>
<protein>
    <recommendedName>
        <fullName evidence="9">AP2/ERF domain-containing protein</fullName>
    </recommendedName>
</protein>
<dbReference type="InterPro" id="IPR036955">
    <property type="entry name" value="AP2/ERF_dom_sf"/>
</dbReference>
<evidence type="ECO:0000256" key="1">
    <source>
        <dbReference type="ARBA" id="ARBA00004123"/>
    </source>
</evidence>
<dbReference type="SUPFAM" id="SSF54171">
    <property type="entry name" value="DNA-binding domain"/>
    <property type="match status" value="1"/>
</dbReference>
<reference evidence="10" key="1">
    <citation type="submission" date="2024-02" db="EMBL/GenBank/DDBJ databases">
        <authorList>
            <consortium name="ELIXIR-Norway"/>
            <consortium name="Elixir Norway"/>
        </authorList>
    </citation>
    <scope>NUCLEOTIDE SEQUENCE</scope>
</reference>
<dbReference type="PROSITE" id="PS51032">
    <property type="entry name" value="AP2_ERF"/>
    <property type="match status" value="1"/>
</dbReference>
<evidence type="ECO:0000256" key="5">
    <source>
        <dbReference type="ARBA" id="ARBA00023163"/>
    </source>
</evidence>
<evidence type="ECO:0000256" key="8">
    <source>
        <dbReference type="SAM" id="MobiDB-lite"/>
    </source>
</evidence>
<name>A0ABP0U7Q5_9BRYO</name>
<dbReference type="EMBL" id="OZ019894">
    <property type="protein sequence ID" value="CAK9214481.1"/>
    <property type="molecule type" value="Genomic_DNA"/>
</dbReference>
<evidence type="ECO:0000256" key="2">
    <source>
        <dbReference type="ARBA" id="ARBA00023015"/>
    </source>
</evidence>
<comment type="subcellular location">
    <subcellularLocation>
        <location evidence="1">Nucleus</location>
    </subcellularLocation>
</comment>
<evidence type="ECO:0000313" key="11">
    <source>
        <dbReference type="Proteomes" id="UP001497512"/>
    </source>
</evidence>
<feature type="region of interest" description="Disordered" evidence="8">
    <location>
        <begin position="69"/>
        <end position="92"/>
    </location>
</feature>
<feature type="domain" description="AP2/ERF" evidence="9">
    <location>
        <begin position="258"/>
        <end position="324"/>
    </location>
</feature>